<dbReference type="InterPro" id="IPR008978">
    <property type="entry name" value="HSP20-like_chaperone"/>
</dbReference>
<comment type="pathway">
    <text evidence="2 16">Lipid metabolism; fatty acid biosynthesis.</text>
</comment>
<feature type="domain" description="CS" evidence="17">
    <location>
        <begin position="11"/>
        <end position="101"/>
    </location>
</feature>
<dbReference type="GO" id="GO:0005789">
    <property type="term" value="C:endoplasmic reticulum membrane"/>
    <property type="evidence" value="ECO:0007669"/>
    <property type="project" value="UniProtKB-SubCell"/>
</dbReference>
<organism evidence="18 19">
    <name type="scientific">Orchesella cincta</name>
    <name type="common">Springtail</name>
    <name type="synonym">Podura cincta</name>
    <dbReference type="NCBI Taxonomy" id="48709"/>
    <lineage>
        <taxon>Eukaryota</taxon>
        <taxon>Metazoa</taxon>
        <taxon>Ecdysozoa</taxon>
        <taxon>Arthropoda</taxon>
        <taxon>Hexapoda</taxon>
        <taxon>Collembola</taxon>
        <taxon>Entomobryomorpha</taxon>
        <taxon>Entomobryoidea</taxon>
        <taxon>Orchesellidae</taxon>
        <taxon>Orchesellinae</taxon>
        <taxon>Orchesella</taxon>
    </lineage>
</organism>
<dbReference type="GO" id="GO:0030497">
    <property type="term" value="P:fatty acid elongation"/>
    <property type="evidence" value="ECO:0007669"/>
    <property type="project" value="TreeGrafter"/>
</dbReference>
<comment type="catalytic activity">
    <reaction evidence="16">
        <text>a very-long-chain (3R)-3-hydroxyacyl-CoA = a very-long-chain (2E)-enoyl-CoA + H2O</text>
        <dbReference type="Rhea" id="RHEA:45812"/>
        <dbReference type="ChEBI" id="CHEBI:15377"/>
        <dbReference type="ChEBI" id="CHEBI:83728"/>
        <dbReference type="ChEBI" id="CHEBI:85440"/>
        <dbReference type="EC" id="4.2.1.134"/>
    </reaction>
</comment>
<dbReference type="GO" id="GO:0102158">
    <property type="term" value="F:very-long-chain (3R)-3-hydroxyacyl-CoA dehydratase activity"/>
    <property type="evidence" value="ECO:0007669"/>
    <property type="project" value="UniProtKB-EC"/>
</dbReference>
<dbReference type="OrthoDB" id="2157530at2759"/>
<dbReference type="PANTHER" id="PTHR11035:SF35">
    <property type="entry name" value="VERY-LONG-CHAIN (3R)-3-HYDROXYACYL-COA DEHYDRATASE"/>
    <property type="match status" value="1"/>
</dbReference>
<reference evidence="18 19" key="1">
    <citation type="journal article" date="2016" name="Genome Biol. Evol.">
        <title>Gene Family Evolution Reflects Adaptation to Soil Environmental Stressors in the Genome of the Collembolan Orchesella cincta.</title>
        <authorList>
            <person name="Faddeeva-Vakhrusheva A."/>
            <person name="Derks M.F."/>
            <person name="Anvar S.Y."/>
            <person name="Agamennone V."/>
            <person name="Suring W."/>
            <person name="Smit S."/>
            <person name="van Straalen N.M."/>
            <person name="Roelofs D."/>
        </authorList>
    </citation>
    <scope>NUCLEOTIDE SEQUENCE [LARGE SCALE GENOMIC DNA]</scope>
    <source>
        <tissue evidence="18">Mixed pool</tissue>
    </source>
</reference>
<evidence type="ECO:0000256" key="16">
    <source>
        <dbReference type="RuleBase" id="RU363109"/>
    </source>
</evidence>
<keyword evidence="14 16" id="KW-0456">Lyase</keyword>
<keyword evidence="11 16" id="KW-0443">Lipid metabolism</keyword>
<evidence type="ECO:0000256" key="6">
    <source>
        <dbReference type="ARBA" id="ARBA00022692"/>
    </source>
</evidence>
<dbReference type="EC" id="4.2.1.134" evidence="4 16"/>
<evidence type="ECO:0000256" key="4">
    <source>
        <dbReference type="ARBA" id="ARBA00013122"/>
    </source>
</evidence>
<feature type="transmembrane region" description="Helical" evidence="16">
    <location>
        <begin position="158"/>
        <end position="181"/>
    </location>
</feature>
<keyword evidence="5 16" id="KW-0444">Lipid biosynthesis</keyword>
<dbReference type="Pfam" id="PF04387">
    <property type="entry name" value="PTPLA"/>
    <property type="match status" value="1"/>
</dbReference>
<evidence type="ECO:0000256" key="7">
    <source>
        <dbReference type="ARBA" id="ARBA00022824"/>
    </source>
</evidence>
<evidence type="ECO:0000313" key="18">
    <source>
        <dbReference type="EMBL" id="ODN04442.1"/>
    </source>
</evidence>
<evidence type="ECO:0000256" key="9">
    <source>
        <dbReference type="ARBA" id="ARBA00022989"/>
    </source>
</evidence>
<feature type="transmembrane region" description="Helical" evidence="16">
    <location>
        <begin position="290"/>
        <end position="312"/>
    </location>
</feature>
<dbReference type="SUPFAM" id="SSF49764">
    <property type="entry name" value="HSP20-like chaperones"/>
    <property type="match status" value="1"/>
</dbReference>
<dbReference type="EMBL" id="LJIJ01000043">
    <property type="protein sequence ID" value="ODN04442.1"/>
    <property type="molecule type" value="Genomic_DNA"/>
</dbReference>
<evidence type="ECO:0000256" key="15">
    <source>
        <dbReference type="ARBA" id="ARBA00025733"/>
    </source>
</evidence>
<keyword evidence="12 16" id="KW-0472">Membrane</keyword>
<name>A0A1D2NGU6_ORCCI</name>
<comment type="subcellular location">
    <subcellularLocation>
        <location evidence="1 16">Endoplasmic reticulum membrane</location>
        <topology evidence="1 16">Multi-pass membrane protein</topology>
    </subcellularLocation>
</comment>
<keyword evidence="7 16" id="KW-0256">Endoplasmic reticulum</keyword>
<sequence length="374" mass="44121">MSLNSADWVHIRSPFVYWAQTEKTVSLRVDIRDAQNPRILIEDSKVVFDSTGYGAQGENEYHFELALPHNVDSDKSTYRVSDRDVDILLIKKEHGWWSKVTTSVRKPAWLKVDFDRWKSPDDEEEIPADVMKDFPDIMDRVQREEYGYKVENLRKVYLFLYNLFQFVGYLFIVGVLSVRYLRDGQEATHRAFEFVGFAMRYCQIMQALEIIHPLMGFTKTSVPVAFLQIGGRALILFGIVQAEERLHDESAVFWLFYFWSLAEVFRYPFYMLQIYERKVYFVTWLRYSAWIFLYPLGIASECVVIFSGITYFVETGRYSVSLPNSWNFSFSFPTIMRLYLLFGVFPVSYALICNMWRSRTKALGRSRVMITKQK</sequence>
<dbReference type="Pfam" id="PF04969">
    <property type="entry name" value="CS"/>
    <property type="match status" value="1"/>
</dbReference>
<dbReference type="PANTHER" id="PTHR11035">
    <property type="entry name" value="VERY-LONG-CHAIN (3R)-3-HYDROXYACYL-COA DEHYDRATASE"/>
    <property type="match status" value="1"/>
</dbReference>
<dbReference type="GO" id="GO:0030148">
    <property type="term" value="P:sphingolipid biosynthetic process"/>
    <property type="evidence" value="ECO:0007669"/>
    <property type="project" value="TreeGrafter"/>
</dbReference>
<keyword evidence="9 16" id="KW-1133">Transmembrane helix</keyword>
<proteinExistence type="inferred from homology"/>
<evidence type="ECO:0000256" key="14">
    <source>
        <dbReference type="ARBA" id="ARBA00023239"/>
    </source>
</evidence>
<evidence type="ECO:0000256" key="10">
    <source>
        <dbReference type="ARBA" id="ARBA00023054"/>
    </source>
</evidence>
<accession>A0A1D2NGU6</accession>
<dbReference type="Proteomes" id="UP000094527">
    <property type="component" value="Unassembled WGS sequence"/>
</dbReference>
<comment type="similarity">
    <text evidence="15">Belongs to the p23/wos2 family.</text>
</comment>
<dbReference type="AlphaFoldDB" id="A0A1D2NGU6"/>
<dbReference type="InterPro" id="IPR007052">
    <property type="entry name" value="CS_dom"/>
</dbReference>
<dbReference type="CDD" id="cd06465">
    <property type="entry name" value="p23_hB-ind1_like"/>
    <property type="match status" value="1"/>
</dbReference>
<keyword evidence="13 16" id="KW-0275">Fatty acid biosynthesis</keyword>
<evidence type="ECO:0000256" key="8">
    <source>
        <dbReference type="ARBA" id="ARBA00022832"/>
    </source>
</evidence>
<evidence type="ECO:0000256" key="11">
    <source>
        <dbReference type="ARBA" id="ARBA00023098"/>
    </source>
</evidence>
<gene>
    <name evidence="18" type="ORF">Ocin01_02224</name>
</gene>
<evidence type="ECO:0000256" key="3">
    <source>
        <dbReference type="ARBA" id="ARBA00007811"/>
    </source>
</evidence>
<dbReference type="Gene3D" id="2.60.40.790">
    <property type="match status" value="1"/>
</dbReference>
<protein>
    <recommendedName>
        <fullName evidence="4 16">Very-long-chain (3R)-3-hydroxyacyl-CoA dehydratase</fullName>
        <ecNumber evidence="4 16">4.2.1.134</ecNumber>
    </recommendedName>
</protein>
<dbReference type="STRING" id="48709.A0A1D2NGU6"/>
<evidence type="ECO:0000256" key="5">
    <source>
        <dbReference type="ARBA" id="ARBA00022516"/>
    </source>
</evidence>
<feature type="transmembrane region" description="Helical" evidence="16">
    <location>
        <begin position="332"/>
        <end position="352"/>
    </location>
</feature>
<evidence type="ECO:0000256" key="2">
    <source>
        <dbReference type="ARBA" id="ARBA00005194"/>
    </source>
</evidence>
<dbReference type="InterPro" id="IPR007482">
    <property type="entry name" value="Tyr_Pase-like_PTPLA"/>
</dbReference>
<comment type="function">
    <text evidence="16">Catalyzes the third of the four reactions of the long-chain fatty acids elongation cycle. This endoplasmic reticulum-bound enzymatic process, allows the addition of two carbons to the chain of long- and very long-chain fatty acids/VLCFAs per cycle. This enzyme catalyzes the dehydration of the 3-hydroxyacyl-CoA intermediate into trans-2,3-enoyl-CoA, within each cycle of fatty acid elongation. Thereby, it participates to the production of VLCFAs of different chain lengths that are involved in multiple biological processes as precursors of membrane lipids and lipid mediators.</text>
</comment>
<dbReference type="UniPathway" id="UPA00094"/>
<dbReference type="OMA" id="SYLVMSH"/>
<comment type="caution">
    <text evidence="18">The sequence shown here is derived from an EMBL/GenBank/DDBJ whole genome shotgun (WGS) entry which is preliminary data.</text>
</comment>
<keyword evidence="19" id="KW-1185">Reference proteome</keyword>
<dbReference type="PROSITE" id="PS51203">
    <property type="entry name" value="CS"/>
    <property type="match status" value="1"/>
</dbReference>
<dbReference type="GO" id="GO:0042761">
    <property type="term" value="P:very long-chain fatty acid biosynthetic process"/>
    <property type="evidence" value="ECO:0007669"/>
    <property type="project" value="TreeGrafter"/>
</dbReference>
<comment type="similarity">
    <text evidence="3 16">Belongs to the very long-chain fatty acids dehydratase HACD family.</text>
</comment>
<evidence type="ECO:0000256" key="12">
    <source>
        <dbReference type="ARBA" id="ARBA00023136"/>
    </source>
</evidence>
<feature type="transmembrane region" description="Helical" evidence="16">
    <location>
        <begin position="252"/>
        <end position="269"/>
    </location>
</feature>
<evidence type="ECO:0000313" key="19">
    <source>
        <dbReference type="Proteomes" id="UP000094527"/>
    </source>
</evidence>
<evidence type="ECO:0000256" key="1">
    <source>
        <dbReference type="ARBA" id="ARBA00004477"/>
    </source>
</evidence>
<dbReference type="FunFam" id="2.60.40.790:FF:000013">
    <property type="entry name" value="Very-long-chain (3R)-3-hydroxyacyl-CoA dehydratase"/>
    <property type="match status" value="1"/>
</dbReference>
<keyword evidence="6 16" id="KW-0812">Transmembrane</keyword>
<keyword evidence="10" id="KW-0175">Coiled coil</keyword>
<keyword evidence="8 16" id="KW-0276">Fatty acid metabolism</keyword>
<evidence type="ECO:0000259" key="17">
    <source>
        <dbReference type="PROSITE" id="PS51203"/>
    </source>
</evidence>
<evidence type="ECO:0000256" key="13">
    <source>
        <dbReference type="ARBA" id="ARBA00023160"/>
    </source>
</evidence>
<comment type="caution">
    <text evidence="16">Lacks conserved residue(s) required for the propagation of feature annotation.</text>
</comment>